<name>A0A0E0EJN1_9ORYZ</name>
<keyword evidence="3" id="KW-1185">Reference proteome</keyword>
<dbReference type="EnsemblPlants" id="OMERI08G07470.1">
    <property type="protein sequence ID" value="OMERI08G07470.1"/>
    <property type="gene ID" value="OMERI08G07470"/>
</dbReference>
<dbReference type="Proteomes" id="UP000008021">
    <property type="component" value="Chromosome 8"/>
</dbReference>
<keyword evidence="1" id="KW-1133">Transmembrane helix</keyword>
<protein>
    <submittedName>
        <fullName evidence="2">Uncharacterized protein</fullName>
    </submittedName>
</protein>
<feature type="transmembrane region" description="Helical" evidence="1">
    <location>
        <begin position="76"/>
        <end position="98"/>
    </location>
</feature>
<proteinExistence type="predicted"/>
<evidence type="ECO:0000256" key="1">
    <source>
        <dbReference type="SAM" id="Phobius"/>
    </source>
</evidence>
<evidence type="ECO:0000313" key="3">
    <source>
        <dbReference type="Proteomes" id="UP000008021"/>
    </source>
</evidence>
<dbReference type="Gramene" id="OMERI08G07470.1">
    <property type="protein sequence ID" value="OMERI08G07470.1"/>
    <property type="gene ID" value="OMERI08G07470"/>
</dbReference>
<reference evidence="2" key="2">
    <citation type="submission" date="2018-05" db="EMBL/GenBank/DDBJ databases">
        <title>OmerRS3 (Oryza meridionalis Reference Sequence Version 3).</title>
        <authorList>
            <person name="Zhang J."/>
            <person name="Kudrna D."/>
            <person name="Lee S."/>
            <person name="Talag J."/>
            <person name="Welchert J."/>
            <person name="Wing R.A."/>
        </authorList>
    </citation>
    <scope>NUCLEOTIDE SEQUENCE [LARGE SCALE GENOMIC DNA]</scope>
    <source>
        <strain evidence="2">cv. OR44</strain>
    </source>
</reference>
<accession>A0A0E0EJN1</accession>
<reference evidence="2" key="1">
    <citation type="submission" date="2015-04" db="UniProtKB">
        <authorList>
            <consortium name="EnsemblPlants"/>
        </authorList>
    </citation>
    <scope>IDENTIFICATION</scope>
</reference>
<organism evidence="2">
    <name type="scientific">Oryza meridionalis</name>
    <dbReference type="NCBI Taxonomy" id="40149"/>
    <lineage>
        <taxon>Eukaryota</taxon>
        <taxon>Viridiplantae</taxon>
        <taxon>Streptophyta</taxon>
        <taxon>Embryophyta</taxon>
        <taxon>Tracheophyta</taxon>
        <taxon>Spermatophyta</taxon>
        <taxon>Magnoliopsida</taxon>
        <taxon>Liliopsida</taxon>
        <taxon>Poales</taxon>
        <taxon>Poaceae</taxon>
        <taxon>BOP clade</taxon>
        <taxon>Oryzoideae</taxon>
        <taxon>Oryzeae</taxon>
        <taxon>Oryzinae</taxon>
        <taxon>Oryza</taxon>
    </lineage>
</organism>
<keyword evidence="1" id="KW-0472">Membrane</keyword>
<sequence length="103" mass="11346">MSAELVWWWSIGPWVSPLKGDCRAKPSLGSFESRWTAVAVFPSLLFLKTSFWHPLGSDFGYWRLVTLSGSRSGASLLLGLCVGNVGVWMVGFFLFSGYDPPGL</sequence>
<keyword evidence="1" id="KW-0812">Transmembrane</keyword>
<evidence type="ECO:0000313" key="2">
    <source>
        <dbReference type="EnsemblPlants" id="OMERI08G07470.1"/>
    </source>
</evidence>
<dbReference type="HOGENOM" id="CLU_156853_1_0_1"/>
<dbReference type="AlphaFoldDB" id="A0A0E0EJN1"/>